<feature type="binding site" evidence="5">
    <location>
        <position position="458"/>
    </location>
    <ligand>
        <name>[4Fe-4S] cluster</name>
        <dbReference type="ChEBI" id="CHEBI:49883"/>
    </ligand>
</feature>
<keyword evidence="5" id="KW-0479">Metal-binding</keyword>
<name>A0A0S7YI83_UNCT6</name>
<evidence type="ECO:0000313" key="8">
    <source>
        <dbReference type="Proteomes" id="UP000051012"/>
    </source>
</evidence>
<keyword evidence="5" id="KW-0408">Iron</keyword>
<dbReference type="InterPro" id="IPR005854">
    <property type="entry name" value="PurF"/>
</dbReference>
<dbReference type="GO" id="GO:0051536">
    <property type="term" value="F:iron-sulfur cluster binding"/>
    <property type="evidence" value="ECO:0007669"/>
    <property type="project" value="UniProtKB-KW"/>
</dbReference>
<dbReference type="PANTHER" id="PTHR11907">
    <property type="entry name" value="AMIDOPHOSPHORIBOSYLTRANSFERASE"/>
    <property type="match status" value="1"/>
</dbReference>
<dbReference type="Proteomes" id="UP000051012">
    <property type="component" value="Unassembled WGS sequence"/>
</dbReference>
<reference evidence="7 8" key="1">
    <citation type="journal article" date="2015" name="Microbiome">
        <title>Genomic resolution of linkages in carbon, nitrogen, and sulfur cycling among widespread estuary sediment bacteria.</title>
        <authorList>
            <person name="Baker B.J."/>
            <person name="Lazar C.S."/>
            <person name="Teske A.P."/>
            <person name="Dick G.J."/>
        </authorList>
    </citation>
    <scope>NUCLEOTIDE SEQUENCE [LARGE SCALE GENOMIC DNA]</scope>
    <source>
        <strain evidence="7">DG_78</strain>
    </source>
</reference>
<dbReference type="InterPro" id="IPR029057">
    <property type="entry name" value="PRTase-like"/>
</dbReference>
<dbReference type="GO" id="GO:0046872">
    <property type="term" value="F:metal ion binding"/>
    <property type="evidence" value="ECO:0007669"/>
    <property type="project" value="UniProtKB-KW"/>
</dbReference>
<protein>
    <recommendedName>
        <fullName evidence="4">Amidophosphoribosyltransferase</fullName>
        <shortName evidence="4">ATase</shortName>
        <ecNumber evidence="4">2.4.2.14</ecNumber>
    </recommendedName>
    <alternativeName>
        <fullName evidence="4">Glutamine phosphoribosylpyrophosphate amidotransferase</fullName>
    </alternativeName>
</protein>
<feature type="binding site" evidence="5">
    <location>
        <position position="234"/>
    </location>
    <ligand>
        <name>[4Fe-4S] cluster</name>
        <dbReference type="ChEBI" id="CHEBI:49883"/>
    </ligand>
</feature>
<organism evidence="7 8">
    <name type="scientific">candidate division TA06 bacterium DG_78</name>
    <dbReference type="NCBI Taxonomy" id="1703772"/>
    <lineage>
        <taxon>Bacteria</taxon>
        <taxon>Bacteria division TA06</taxon>
    </lineage>
</organism>
<evidence type="ECO:0000256" key="5">
    <source>
        <dbReference type="PIRSR" id="PIRSR000485-3"/>
    </source>
</evidence>
<comment type="pathway">
    <text evidence="4">Purine metabolism; IMP biosynthesis via de novo pathway; N(1)-(5-phospho-D-ribosyl)glycinamide from 5-phospho-alpha-D-ribose 1-diphosphate: step 1/2.</text>
</comment>
<proteinExistence type="inferred from homology"/>
<dbReference type="EMBL" id="LJNI01000006">
    <property type="protein sequence ID" value="KPJ74368.1"/>
    <property type="molecule type" value="Genomic_DNA"/>
</dbReference>
<dbReference type="EC" id="2.4.2.14" evidence="4"/>
<keyword evidence="5" id="KW-0411">Iron-sulfur</keyword>
<dbReference type="PATRIC" id="fig|1703772.3.peg.80"/>
<dbReference type="InterPro" id="IPR017932">
    <property type="entry name" value="GATase_2_dom"/>
</dbReference>
<dbReference type="GO" id="GO:0006189">
    <property type="term" value="P:'de novo' IMP biosynthetic process"/>
    <property type="evidence" value="ECO:0007669"/>
    <property type="project" value="UniProtKB-UniPathway"/>
</dbReference>
<evidence type="ECO:0000256" key="3">
    <source>
        <dbReference type="ARBA" id="ARBA00022962"/>
    </source>
</evidence>
<dbReference type="Pfam" id="PF13537">
    <property type="entry name" value="GATase_7"/>
    <property type="match status" value="1"/>
</dbReference>
<evidence type="ECO:0000256" key="4">
    <source>
        <dbReference type="PIRNR" id="PIRNR000485"/>
    </source>
</evidence>
<keyword evidence="1 4" id="KW-0328">Glycosyltransferase</keyword>
<dbReference type="GO" id="GO:0004044">
    <property type="term" value="F:amidophosphoribosyltransferase activity"/>
    <property type="evidence" value="ECO:0007669"/>
    <property type="project" value="UniProtKB-EC"/>
</dbReference>
<dbReference type="Gene3D" id="3.60.20.10">
    <property type="entry name" value="Glutamine Phosphoribosylpyrophosphate, subunit 1, domain 1"/>
    <property type="match status" value="1"/>
</dbReference>
<dbReference type="GO" id="GO:0009113">
    <property type="term" value="P:purine nucleobase biosynthetic process"/>
    <property type="evidence" value="ECO:0007669"/>
    <property type="project" value="InterPro"/>
</dbReference>
<gene>
    <name evidence="7" type="ORF">AMJ52_00815</name>
</gene>
<sequence length="470" mass="52602">MSGIVGVLSKKDCKDDLFYATDYHTHLGTSYGGISISDGKKIDKKIHNMGRAQFKSRFSEDIDYINMQGNAGIGVISDRDTQPLIMRLKFGEYAICGAGYINNQNRLAKALIVEGVVFSEMPNGRVNQIELVAKLINRGNTIVDGIEYMHTQIDGSMSLLLLGKEGIYAARDKYGRTPLALAKKNGAYIVASETCAYKNLGFKTIRFLGPGEIIQLHENKVTQVKKPGTIMQLCTFLFVYTGFPASEYEGKNVEAFREDSGRIIARKDTVKVDFVAGVADSGTAYAHGYSHESGIPVKIPLLKYTPGWARSYVPPSQKVRDLIALMKQITADVLIREQRMVITEDSIVRGTQLKNYLLVKLWNAGAKEVHVRPACPALMFPCKFLFSTRRFDELFARRILKQMHGKHIQNVEPYLDHGSAQYKKMIRVMEKDLNVTSLKYQQLEDMSAATELGVDNLCTYCWTGKEVKSS</sequence>
<dbReference type="SUPFAM" id="SSF56235">
    <property type="entry name" value="N-terminal nucleophile aminohydrolases (Ntn hydrolases)"/>
    <property type="match status" value="1"/>
</dbReference>
<evidence type="ECO:0000313" key="7">
    <source>
        <dbReference type="EMBL" id="KPJ74368.1"/>
    </source>
</evidence>
<dbReference type="PROSITE" id="PS51278">
    <property type="entry name" value="GATASE_TYPE_2"/>
    <property type="match status" value="1"/>
</dbReference>
<feature type="binding site" evidence="5">
    <location>
        <position position="461"/>
    </location>
    <ligand>
        <name>[4Fe-4S] cluster</name>
        <dbReference type="ChEBI" id="CHEBI:49883"/>
    </ligand>
</feature>
<dbReference type="InterPro" id="IPR029055">
    <property type="entry name" value="Ntn_hydrolases_N"/>
</dbReference>
<accession>A0A0S7YI83</accession>
<evidence type="ECO:0000256" key="2">
    <source>
        <dbReference type="ARBA" id="ARBA00022679"/>
    </source>
</evidence>
<dbReference type="UniPathway" id="UPA00074">
    <property type="reaction ID" value="UER00124"/>
</dbReference>
<keyword evidence="3" id="KW-0315">Glutamine amidotransferase</keyword>
<comment type="catalytic activity">
    <reaction evidence="4">
        <text>5-phospho-beta-D-ribosylamine + L-glutamate + diphosphate = 5-phospho-alpha-D-ribose 1-diphosphate + L-glutamine + H2O</text>
        <dbReference type="Rhea" id="RHEA:14905"/>
        <dbReference type="ChEBI" id="CHEBI:15377"/>
        <dbReference type="ChEBI" id="CHEBI:29985"/>
        <dbReference type="ChEBI" id="CHEBI:33019"/>
        <dbReference type="ChEBI" id="CHEBI:58017"/>
        <dbReference type="ChEBI" id="CHEBI:58359"/>
        <dbReference type="ChEBI" id="CHEBI:58681"/>
        <dbReference type="EC" id="2.4.2.14"/>
    </reaction>
</comment>
<dbReference type="AlphaFoldDB" id="A0A0S7YI83"/>
<comment type="cofactor">
    <cofactor evidence="5">
        <name>[4Fe-4S] cluster</name>
        <dbReference type="ChEBI" id="CHEBI:49883"/>
    </cofactor>
    <text evidence="5">Binds 1 [4Fe-4S] cluster per subunit.</text>
</comment>
<evidence type="ECO:0000259" key="6">
    <source>
        <dbReference type="PROSITE" id="PS51278"/>
    </source>
</evidence>
<keyword evidence="4" id="KW-0658">Purine biosynthesis</keyword>
<comment type="caution">
    <text evidence="7">The sequence shown here is derived from an EMBL/GenBank/DDBJ whole genome shotgun (WGS) entry which is preliminary data.</text>
</comment>
<comment type="similarity">
    <text evidence="4">In the C-terminal section; belongs to the purine/pyrimidine phosphoribosyltransferase family.</text>
</comment>
<evidence type="ECO:0000256" key="1">
    <source>
        <dbReference type="ARBA" id="ARBA00022676"/>
    </source>
</evidence>
<dbReference type="Gene3D" id="3.40.50.2020">
    <property type="match status" value="1"/>
</dbReference>
<keyword evidence="2 4" id="KW-0808">Transferase</keyword>
<dbReference type="SUPFAM" id="SSF53271">
    <property type="entry name" value="PRTase-like"/>
    <property type="match status" value="1"/>
</dbReference>
<feature type="domain" description="Glutamine amidotransferase type-2" evidence="6">
    <location>
        <begin position="2"/>
        <end position="219"/>
    </location>
</feature>
<feature type="binding site" evidence="5">
    <location>
        <position position="382"/>
    </location>
    <ligand>
        <name>[4Fe-4S] cluster</name>
        <dbReference type="ChEBI" id="CHEBI:49883"/>
    </ligand>
</feature>
<dbReference type="PIRSF" id="PIRSF000485">
    <property type="entry name" value="Amd_phspho_trans"/>
    <property type="match status" value="1"/>
</dbReference>